<dbReference type="InterPro" id="IPR025996">
    <property type="entry name" value="MT1864/Rv1816-like_C"/>
</dbReference>
<dbReference type="GO" id="GO:0003677">
    <property type="term" value="F:DNA binding"/>
    <property type="evidence" value="ECO:0007669"/>
    <property type="project" value="UniProtKB-UniRule"/>
</dbReference>
<evidence type="ECO:0000313" key="6">
    <source>
        <dbReference type="EMBL" id="XDI04547.1"/>
    </source>
</evidence>
<keyword evidence="1" id="KW-0805">Transcription regulation</keyword>
<name>A0AB39BET7_9MICO</name>
<evidence type="ECO:0000256" key="1">
    <source>
        <dbReference type="ARBA" id="ARBA00023015"/>
    </source>
</evidence>
<evidence type="ECO:0000256" key="3">
    <source>
        <dbReference type="ARBA" id="ARBA00023163"/>
    </source>
</evidence>
<dbReference type="EMBL" id="CP162511">
    <property type="protein sequence ID" value="XDI04547.1"/>
    <property type="molecule type" value="Genomic_DNA"/>
</dbReference>
<sequence length="191" mass="20348">MPRAGLTTSTVVDAAARMIDERPGDALSLATLAESLGVRPPSLYKHVDGVDGLRRRIMLRAKTEFADVLTDAAVGTSGEQALRACAAAYRRWAEEHPGQYALTVRAPRTGDADDEEVSARLARIVYRVVAGFDVGGDDLVDAVRFVRSALHGFVDLETSGAFELPAATERSFDRMVVSVASALTGFGRPGA</sequence>
<evidence type="ECO:0000256" key="2">
    <source>
        <dbReference type="ARBA" id="ARBA00023125"/>
    </source>
</evidence>
<feature type="DNA-binding region" description="H-T-H motif" evidence="4">
    <location>
        <begin position="28"/>
        <end position="47"/>
    </location>
</feature>
<keyword evidence="3" id="KW-0804">Transcription</keyword>
<dbReference type="Gene3D" id="1.10.10.60">
    <property type="entry name" value="Homeodomain-like"/>
    <property type="match status" value="1"/>
</dbReference>
<dbReference type="SUPFAM" id="SSF46689">
    <property type="entry name" value="Homeodomain-like"/>
    <property type="match status" value="1"/>
</dbReference>
<dbReference type="InterPro" id="IPR009057">
    <property type="entry name" value="Homeodomain-like_sf"/>
</dbReference>
<evidence type="ECO:0000259" key="5">
    <source>
        <dbReference type="PROSITE" id="PS50977"/>
    </source>
</evidence>
<dbReference type="PROSITE" id="PS50977">
    <property type="entry name" value="HTH_TETR_2"/>
    <property type="match status" value="1"/>
</dbReference>
<dbReference type="Pfam" id="PF00440">
    <property type="entry name" value="TetR_N"/>
    <property type="match status" value="1"/>
</dbReference>
<reference evidence="6" key="1">
    <citation type="submission" date="2024-05" db="EMBL/GenBank/DDBJ databases">
        <title>Herbiconiux sp. A18JL235.</title>
        <authorList>
            <person name="Zhang G."/>
        </authorList>
    </citation>
    <scope>NUCLEOTIDE SEQUENCE</scope>
    <source>
        <strain evidence="6">A18JL235</strain>
    </source>
</reference>
<dbReference type="Gene3D" id="1.10.357.10">
    <property type="entry name" value="Tetracycline Repressor, domain 2"/>
    <property type="match status" value="1"/>
</dbReference>
<evidence type="ECO:0000256" key="4">
    <source>
        <dbReference type="PROSITE-ProRule" id="PRU00335"/>
    </source>
</evidence>
<accession>A0AB39BET7</accession>
<feature type="domain" description="HTH tetR-type" evidence="5">
    <location>
        <begin position="5"/>
        <end position="65"/>
    </location>
</feature>
<dbReference type="Pfam" id="PF13305">
    <property type="entry name" value="TetR_C_33"/>
    <property type="match status" value="1"/>
</dbReference>
<dbReference type="AlphaFoldDB" id="A0AB39BET7"/>
<dbReference type="RefSeq" id="WP_368496951.1">
    <property type="nucleotide sequence ID" value="NZ_CP162511.1"/>
</dbReference>
<dbReference type="InterPro" id="IPR036271">
    <property type="entry name" value="Tet_transcr_reg_TetR-rel_C_sf"/>
</dbReference>
<protein>
    <submittedName>
        <fullName evidence="6">TetR/AcrR family transcriptional regulator</fullName>
    </submittedName>
</protein>
<dbReference type="InterPro" id="IPR001647">
    <property type="entry name" value="HTH_TetR"/>
</dbReference>
<proteinExistence type="predicted"/>
<dbReference type="SUPFAM" id="SSF48498">
    <property type="entry name" value="Tetracyclin repressor-like, C-terminal domain"/>
    <property type="match status" value="1"/>
</dbReference>
<gene>
    <name evidence="6" type="ORF">ABFY20_14575</name>
</gene>
<keyword evidence="2 4" id="KW-0238">DNA-binding</keyword>
<organism evidence="6">
    <name type="scientific">Herbiconiux sp. A18JL235</name>
    <dbReference type="NCBI Taxonomy" id="3152363"/>
    <lineage>
        <taxon>Bacteria</taxon>
        <taxon>Bacillati</taxon>
        <taxon>Actinomycetota</taxon>
        <taxon>Actinomycetes</taxon>
        <taxon>Micrococcales</taxon>
        <taxon>Microbacteriaceae</taxon>
        <taxon>Herbiconiux</taxon>
    </lineage>
</organism>